<comment type="caution">
    <text evidence="4">The sequence shown here is derived from an EMBL/GenBank/DDBJ whole genome shotgun (WGS) entry which is preliminary data.</text>
</comment>
<evidence type="ECO:0000256" key="1">
    <source>
        <dbReference type="ARBA" id="ARBA00022603"/>
    </source>
</evidence>
<name>X1NUV0_9ZZZZ</name>
<organism evidence="4">
    <name type="scientific">marine sediment metagenome</name>
    <dbReference type="NCBI Taxonomy" id="412755"/>
    <lineage>
        <taxon>unclassified sequences</taxon>
        <taxon>metagenomes</taxon>
        <taxon>ecological metagenomes</taxon>
    </lineage>
</organism>
<dbReference type="GO" id="GO:0003677">
    <property type="term" value="F:DNA binding"/>
    <property type="evidence" value="ECO:0007669"/>
    <property type="project" value="InterPro"/>
</dbReference>
<dbReference type="Pfam" id="PF01555">
    <property type="entry name" value="N6_N4_Mtase"/>
    <property type="match status" value="1"/>
</dbReference>
<dbReference type="GO" id="GO:0032259">
    <property type="term" value="P:methylation"/>
    <property type="evidence" value="ECO:0007669"/>
    <property type="project" value="UniProtKB-KW"/>
</dbReference>
<keyword evidence="1" id="KW-0489">Methyltransferase</keyword>
<dbReference type="InterPro" id="IPR001091">
    <property type="entry name" value="RM_Methyltransferase"/>
</dbReference>
<accession>X1NUV0</accession>
<feature type="non-terminal residue" evidence="4">
    <location>
        <position position="303"/>
    </location>
</feature>
<reference evidence="4" key="1">
    <citation type="journal article" date="2014" name="Front. Microbiol.">
        <title>High frequency of phylogenetically diverse reductive dehalogenase-homologous genes in deep subseafloor sedimentary metagenomes.</title>
        <authorList>
            <person name="Kawai M."/>
            <person name="Futagami T."/>
            <person name="Toyoda A."/>
            <person name="Takaki Y."/>
            <person name="Nishi S."/>
            <person name="Hori S."/>
            <person name="Arai W."/>
            <person name="Tsubouchi T."/>
            <person name="Morono Y."/>
            <person name="Uchiyama I."/>
            <person name="Ito T."/>
            <person name="Fujiyama A."/>
            <person name="Inagaki F."/>
            <person name="Takami H."/>
        </authorList>
    </citation>
    <scope>NUCLEOTIDE SEQUENCE</scope>
    <source>
        <strain evidence="4">Expedition CK06-06</strain>
    </source>
</reference>
<gene>
    <name evidence="4" type="ORF">S06H3_25566</name>
</gene>
<feature type="non-terminal residue" evidence="4">
    <location>
        <position position="1"/>
    </location>
</feature>
<dbReference type="InterPro" id="IPR002941">
    <property type="entry name" value="DNA_methylase_N4/N6"/>
</dbReference>
<dbReference type="EMBL" id="BARV01014727">
    <property type="protein sequence ID" value="GAI22444.1"/>
    <property type="molecule type" value="Genomic_DNA"/>
</dbReference>
<proteinExistence type="predicted"/>
<evidence type="ECO:0000313" key="4">
    <source>
        <dbReference type="EMBL" id="GAI22444.1"/>
    </source>
</evidence>
<dbReference type="SUPFAM" id="SSF53335">
    <property type="entry name" value="S-adenosyl-L-methionine-dependent methyltransferases"/>
    <property type="match status" value="1"/>
</dbReference>
<keyword evidence="2" id="KW-0808">Transferase</keyword>
<protein>
    <recommendedName>
        <fullName evidence="3">DNA methylase N-4/N-6 domain-containing protein</fullName>
    </recommendedName>
</protein>
<dbReference type="PRINTS" id="PR00508">
    <property type="entry name" value="S21N4MTFRASE"/>
</dbReference>
<dbReference type="InterPro" id="IPR029063">
    <property type="entry name" value="SAM-dependent_MTases_sf"/>
</dbReference>
<evidence type="ECO:0000259" key="3">
    <source>
        <dbReference type="Pfam" id="PF01555"/>
    </source>
</evidence>
<sequence>PESVTDRPTESHEYILMLTQSGKSLYWTHRDGGGTRQKPKADYRWVNQVSQEEVAIEPPDWKVKIKCPMCEATGIISVYLGLDVWQDKKCDTCHGKKETQMWKRINLWKGHDYYWDADAVREQYTEPMNRWGGETLKRDTSKTAAYKEMQNIGYSSAFRVGRPMRPDPRGRNIRSVWEFPTTPYPEAHFAVFPEKLPELCIKAATPEVGCCSKCGAPWERVMKVVGKQVTEAMKVAGCKVDGTYNGEDLADYKEAKAQSPSDTKRRILESMSQVKEHSWQPTCKCNADKVPSIVLDPFAGACT</sequence>
<dbReference type="GO" id="GO:0008170">
    <property type="term" value="F:N-methyltransferase activity"/>
    <property type="evidence" value="ECO:0007669"/>
    <property type="project" value="InterPro"/>
</dbReference>
<evidence type="ECO:0000256" key="2">
    <source>
        <dbReference type="ARBA" id="ARBA00022679"/>
    </source>
</evidence>
<feature type="domain" description="DNA methylase N-4/N-6" evidence="3">
    <location>
        <begin position="2"/>
        <end position="207"/>
    </location>
</feature>
<dbReference type="AlphaFoldDB" id="X1NUV0"/>
<dbReference type="Gene3D" id="3.40.50.150">
    <property type="entry name" value="Vaccinia Virus protein VP39"/>
    <property type="match status" value="1"/>
</dbReference>